<comment type="caution">
    <text evidence="3">The sequence shown here is derived from an EMBL/GenBank/DDBJ whole genome shotgun (WGS) entry which is preliminary data.</text>
</comment>
<accession>A0A919MPW1</accession>
<dbReference type="InterPro" id="IPR019692">
    <property type="entry name" value="CFP-6_PH"/>
</dbReference>
<evidence type="ECO:0000256" key="1">
    <source>
        <dbReference type="SAM" id="Phobius"/>
    </source>
</evidence>
<dbReference type="AlphaFoldDB" id="A0A919MPW1"/>
<keyword evidence="1" id="KW-1133">Transmembrane helix</keyword>
<dbReference type="Proteomes" id="UP000647172">
    <property type="component" value="Unassembled WGS sequence"/>
</dbReference>
<sequence>MSRPALRVRKSGALVVAALIAFVGTAPFAGARWPLAPVLLIPLAVLVWAVRAGTDVGPGGLRVRALFGSTEIPWSRVDQLAPDDRGRVSALLTDGKVIRLTGVTTANLPAVIAAGGQELDRSVAVDDPVDERLPGGEPT</sequence>
<dbReference type="Pfam" id="PF10756">
    <property type="entry name" value="bPH_6"/>
    <property type="match status" value="1"/>
</dbReference>
<keyword evidence="4" id="KW-1185">Reference proteome</keyword>
<name>A0A919MPW1_9ACTN</name>
<protein>
    <recommendedName>
        <fullName evidence="2">Low molecular weight protein antigen 6 PH domain-containing protein</fullName>
    </recommendedName>
</protein>
<evidence type="ECO:0000259" key="2">
    <source>
        <dbReference type="Pfam" id="PF10756"/>
    </source>
</evidence>
<feature type="transmembrane region" description="Helical" evidence="1">
    <location>
        <begin position="12"/>
        <end position="29"/>
    </location>
</feature>
<dbReference type="RefSeq" id="WP_239130861.1">
    <property type="nucleotide sequence ID" value="NZ_BAAAYJ010000040.1"/>
</dbReference>
<keyword evidence="1" id="KW-0812">Transmembrane</keyword>
<dbReference type="EMBL" id="BOMQ01000077">
    <property type="protein sequence ID" value="GIE53016.1"/>
    <property type="molecule type" value="Genomic_DNA"/>
</dbReference>
<gene>
    <name evidence="3" type="ORF">Ani05nite_65500</name>
</gene>
<evidence type="ECO:0000313" key="3">
    <source>
        <dbReference type="EMBL" id="GIE53016.1"/>
    </source>
</evidence>
<organism evidence="3 4">
    <name type="scientific">Actinoplanes nipponensis</name>
    <dbReference type="NCBI Taxonomy" id="135950"/>
    <lineage>
        <taxon>Bacteria</taxon>
        <taxon>Bacillati</taxon>
        <taxon>Actinomycetota</taxon>
        <taxon>Actinomycetes</taxon>
        <taxon>Micromonosporales</taxon>
        <taxon>Micromonosporaceae</taxon>
        <taxon>Actinoplanes</taxon>
    </lineage>
</organism>
<proteinExistence type="predicted"/>
<feature type="domain" description="Low molecular weight protein antigen 6 PH" evidence="2">
    <location>
        <begin position="51"/>
        <end position="118"/>
    </location>
</feature>
<keyword evidence="1" id="KW-0472">Membrane</keyword>
<reference evidence="3" key="1">
    <citation type="submission" date="2021-01" db="EMBL/GenBank/DDBJ databases">
        <title>Whole genome shotgun sequence of Actinoplanes nipponensis NBRC 14063.</title>
        <authorList>
            <person name="Komaki H."/>
            <person name="Tamura T."/>
        </authorList>
    </citation>
    <scope>NUCLEOTIDE SEQUENCE</scope>
    <source>
        <strain evidence="3">NBRC 14063</strain>
    </source>
</reference>
<evidence type="ECO:0000313" key="4">
    <source>
        <dbReference type="Proteomes" id="UP000647172"/>
    </source>
</evidence>